<keyword evidence="10 13" id="KW-0472">Membrane</keyword>
<feature type="transmembrane region" description="Helical" evidence="13">
    <location>
        <begin position="43"/>
        <end position="60"/>
    </location>
</feature>
<comment type="similarity">
    <text evidence="2">Belongs to the TMEM175 family.</text>
</comment>
<dbReference type="GO" id="GO:0015252">
    <property type="term" value="F:proton channel activity"/>
    <property type="evidence" value="ECO:0007669"/>
    <property type="project" value="InterPro"/>
</dbReference>
<feature type="transmembrane region" description="Helical" evidence="13">
    <location>
        <begin position="6"/>
        <end position="23"/>
    </location>
</feature>
<proteinExistence type="inferred from homology"/>
<evidence type="ECO:0000313" key="15">
    <source>
        <dbReference type="Proteomes" id="UP000001517"/>
    </source>
</evidence>
<keyword evidence="7" id="KW-0630">Potassium</keyword>
<evidence type="ECO:0000256" key="9">
    <source>
        <dbReference type="ARBA" id="ARBA00023065"/>
    </source>
</evidence>
<evidence type="ECO:0008006" key="16">
    <source>
        <dbReference type="Google" id="ProtNLM"/>
    </source>
</evidence>
<dbReference type="GO" id="GO:0005267">
    <property type="term" value="F:potassium channel activity"/>
    <property type="evidence" value="ECO:0007669"/>
    <property type="project" value="UniProtKB-KW"/>
</dbReference>
<organism evidence="14 15">
    <name type="scientific">Streptococcus gallolyticus (strain UCN34)</name>
    <dbReference type="NCBI Taxonomy" id="637909"/>
    <lineage>
        <taxon>Bacteria</taxon>
        <taxon>Bacillati</taxon>
        <taxon>Bacillota</taxon>
        <taxon>Bacilli</taxon>
        <taxon>Lactobacillales</taxon>
        <taxon>Streptococcaceae</taxon>
        <taxon>Streptococcus</taxon>
    </lineage>
</organism>
<comment type="catalytic activity">
    <reaction evidence="12">
        <text>K(+)(in) = K(+)(out)</text>
        <dbReference type="Rhea" id="RHEA:29463"/>
        <dbReference type="ChEBI" id="CHEBI:29103"/>
    </reaction>
</comment>
<keyword evidence="6" id="KW-0631">Potassium channel</keyword>
<evidence type="ECO:0000256" key="5">
    <source>
        <dbReference type="ARBA" id="ARBA00022692"/>
    </source>
</evidence>
<keyword evidence="9" id="KW-0406">Ion transport</keyword>
<gene>
    <name evidence="14" type="ordered locus">GALLO_1944</name>
</gene>
<protein>
    <recommendedName>
        <fullName evidence="16">DUF1211 domain-containing protein</fullName>
    </recommendedName>
</protein>
<reference evidence="14 15" key="1">
    <citation type="journal article" date="2010" name="J. Bacteriol.">
        <title>Genome sequence of Streptococcus gallolyticus: insights into its adaptation to the bovine rumen and its ability to cause endocarditis.</title>
        <authorList>
            <person name="Rusniok C."/>
            <person name="Couve E."/>
            <person name="Da Cunha V."/>
            <person name="El Gana R."/>
            <person name="Zidane N."/>
            <person name="Bouchier C."/>
            <person name="Poyart C."/>
            <person name="Leclercq R."/>
            <person name="Trieu-Cuot P."/>
            <person name="Glaser P."/>
        </authorList>
    </citation>
    <scope>NUCLEOTIDE SEQUENCE [LARGE SCALE GENOMIC DNA]</scope>
    <source>
        <strain evidence="14 15">UCN34</strain>
    </source>
</reference>
<sequence>MSKNRVIAFTDAILAIVMTILVLELEKPAAATWQAIWDLRENFFAYAISFFWLSVMWINLHNEWHYVKCVSLSVLWWNVLLLFTSSLFPYVTSFVSLNFQSSVAAALYLLVALSVTIAFYGLANAVHKTNPSLPREILVTYDRTSAVDILIKVVGLLLAAFIYPPFGLFSVILSAIWVVLKMQLHIVDDNH</sequence>
<accession>A0AA36JZI5</accession>
<dbReference type="InterPro" id="IPR010617">
    <property type="entry name" value="TMEM175-like"/>
</dbReference>
<evidence type="ECO:0000256" key="4">
    <source>
        <dbReference type="ARBA" id="ARBA00022538"/>
    </source>
</evidence>
<evidence type="ECO:0000256" key="2">
    <source>
        <dbReference type="ARBA" id="ARBA00006920"/>
    </source>
</evidence>
<evidence type="ECO:0000256" key="6">
    <source>
        <dbReference type="ARBA" id="ARBA00022826"/>
    </source>
</evidence>
<evidence type="ECO:0000256" key="13">
    <source>
        <dbReference type="SAM" id="Phobius"/>
    </source>
</evidence>
<dbReference type="GO" id="GO:0016020">
    <property type="term" value="C:membrane"/>
    <property type="evidence" value="ECO:0007669"/>
    <property type="project" value="UniProtKB-SubCell"/>
</dbReference>
<evidence type="ECO:0000256" key="7">
    <source>
        <dbReference type="ARBA" id="ARBA00022958"/>
    </source>
</evidence>
<feature type="transmembrane region" description="Helical" evidence="13">
    <location>
        <begin position="72"/>
        <end position="91"/>
    </location>
</feature>
<feature type="transmembrane region" description="Helical" evidence="13">
    <location>
        <begin position="149"/>
        <end position="180"/>
    </location>
</feature>
<evidence type="ECO:0000256" key="11">
    <source>
        <dbReference type="ARBA" id="ARBA00023303"/>
    </source>
</evidence>
<comment type="subcellular location">
    <subcellularLocation>
        <location evidence="1">Membrane</location>
        <topology evidence="1">Multi-pass membrane protein</topology>
    </subcellularLocation>
</comment>
<evidence type="ECO:0000256" key="3">
    <source>
        <dbReference type="ARBA" id="ARBA00022448"/>
    </source>
</evidence>
<keyword evidence="8 13" id="KW-1133">Transmembrane helix</keyword>
<evidence type="ECO:0000256" key="1">
    <source>
        <dbReference type="ARBA" id="ARBA00004141"/>
    </source>
</evidence>
<evidence type="ECO:0000256" key="8">
    <source>
        <dbReference type="ARBA" id="ARBA00022989"/>
    </source>
</evidence>
<dbReference type="Pfam" id="PF06736">
    <property type="entry name" value="TMEM175"/>
    <property type="match status" value="1"/>
</dbReference>
<feature type="transmembrane region" description="Helical" evidence="13">
    <location>
        <begin position="103"/>
        <end position="123"/>
    </location>
</feature>
<dbReference type="AlphaFoldDB" id="A0AA36JZI5"/>
<dbReference type="EMBL" id="FN597254">
    <property type="protein sequence ID" value="CBI14435.1"/>
    <property type="molecule type" value="Genomic_DNA"/>
</dbReference>
<evidence type="ECO:0000313" key="14">
    <source>
        <dbReference type="EMBL" id="CBI14435.1"/>
    </source>
</evidence>
<dbReference type="KEGG" id="sga:GALLO_1944"/>
<keyword evidence="4" id="KW-0633">Potassium transport</keyword>
<keyword evidence="3" id="KW-0813">Transport</keyword>
<dbReference type="Proteomes" id="UP000001517">
    <property type="component" value="Chromosome"/>
</dbReference>
<keyword evidence="11" id="KW-0407">Ion channel</keyword>
<keyword evidence="5 13" id="KW-0812">Transmembrane</keyword>
<evidence type="ECO:0000256" key="10">
    <source>
        <dbReference type="ARBA" id="ARBA00023136"/>
    </source>
</evidence>
<name>A0AA36JZI5_STRG3</name>
<evidence type="ECO:0000256" key="12">
    <source>
        <dbReference type="ARBA" id="ARBA00034430"/>
    </source>
</evidence>
<dbReference type="RefSeq" id="WP_012962479.1">
    <property type="nucleotide sequence ID" value="NC_013798.1"/>
</dbReference>